<accession>A0AA39UWU1</accession>
<organism evidence="2 3">
    <name type="scientific">Armillaria luteobubalina</name>
    <dbReference type="NCBI Taxonomy" id="153913"/>
    <lineage>
        <taxon>Eukaryota</taxon>
        <taxon>Fungi</taxon>
        <taxon>Dikarya</taxon>
        <taxon>Basidiomycota</taxon>
        <taxon>Agaricomycotina</taxon>
        <taxon>Agaricomycetes</taxon>
        <taxon>Agaricomycetidae</taxon>
        <taxon>Agaricales</taxon>
        <taxon>Marasmiineae</taxon>
        <taxon>Physalacriaceae</taxon>
        <taxon>Armillaria</taxon>
    </lineage>
</organism>
<reference evidence="2" key="1">
    <citation type="submission" date="2023-06" db="EMBL/GenBank/DDBJ databases">
        <authorList>
            <consortium name="Lawrence Berkeley National Laboratory"/>
            <person name="Ahrendt S."/>
            <person name="Sahu N."/>
            <person name="Indic B."/>
            <person name="Wong-Bajracharya J."/>
            <person name="Merenyi Z."/>
            <person name="Ke H.-M."/>
            <person name="Monk M."/>
            <person name="Kocsube S."/>
            <person name="Drula E."/>
            <person name="Lipzen A."/>
            <person name="Balint B."/>
            <person name="Henrissat B."/>
            <person name="Andreopoulos B."/>
            <person name="Martin F.M."/>
            <person name="Harder C.B."/>
            <person name="Rigling D."/>
            <person name="Ford K.L."/>
            <person name="Foster G.D."/>
            <person name="Pangilinan J."/>
            <person name="Papanicolaou A."/>
            <person name="Barry K."/>
            <person name="LaButti K."/>
            <person name="Viragh M."/>
            <person name="Koriabine M."/>
            <person name="Yan M."/>
            <person name="Riley R."/>
            <person name="Champramary S."/>
            <person name="Plett K.L."/>
            <person name="Tsai I.J."/>
            <person name="Slot J."/>
            <person name="Sipos G."/>
            <person name="Plett J."/>
            <person name="Nagy L.G."/>
            <person name="Grigoriev I.V."/>
        </authorList>
    </citation>
    <scope>NUCLEOTIDE SEQUENCE</scope>
    <source>
        <strain evidence="2">HWK02</strain>
    </source>
</reference>
<sequence>SLRPPSVLETFPIVEFGMDVLVYHTAKQLPFFRRFPILNVAFQGDSRGPIHPIHEHRGLVHRLELRWKSTNWLSDREVLMRIKLYHEVLHCFLIMPHHQSPISKATCGLGRNQGVLSLVQISGNQVMMLSSRSPSNWRELFPVCCVAFALLLLLFIMQAR</sequence>
<dbReference type="Proteomes" id="UP001175228">
    <property type="component" value="Unassembled WGS sequence"/>
</dbReference>
<feature type="non-terminal residue" evidence="2">
    <location>
        <position position="160"/>
    </location>
</feature>
<keyword evidence="1" id="KW-1133">Transmembrane helix</keyword>
<gene>
    <name evidence="2" type="ORF">EDD18DRAFT_1146788</name>
</gene>
<protein>
    <submittedName>
        <fullName evidence="2">Uncharacterized protein</fullName>
    </submittedName>
</protein>
<name>A0AA39UWU1_9AGAR</name>
<comment type="caution">
    <text evidence="2">The sequence shown here is derived from an EMBL/GenBank/DDBJ whole genome shotgun (WGS) entry which is preliminary data.</text>
</comment>
<dbReference type="AlphaFoldDB" id="A0AA39UWU1"/>
<keyword evidence="1" id="KW-0472">Membrane</keyword>
<feature type="transmembrane region" description="Helical" evidence="1">
    <location>
        <begin position="140"/>
        <end position="159"/>
    </location>
</feature>
<evidence type="ECO:0000313" key="2">
    <source>
        <dbReference type="EMBL" id="KAK0500969.1"/>
    </source>
</evidence>
<evidence type="ECO:0000313" key="3">
    <source>
        <dbReference type="Proteomes" id="UP001175228"/>
    </source>
</evidence>
<proteinExistence type="predicted"/>
<keyword evidence="3" id="KW-1185">Reference proteome</keyword>
<keyword evidence="1" id="KW-0812">Transmembrane</keyword>
<evidence type="ECO:0000256" key="1">
    <source>
        <dbReference type="SAM" id="Phobius"/>
    </source>
</evidence>
<dbReference type="EMBL" id="JAUEPU010000007">
    <property type="protein sequence ID" value="KAK0500969.1"/>
    <property type="molecule type" value="Genomic_DNA"/>
</dbReference>